<feature type="region of interest" description="Disordered" evidence="2">
    <location>
        <begin position="218"/>
        <end position="259"/>
    </location>
</feature>
<dbReference type="Pfam" id="PF01843">
    <property type="entry name" value="DIL"/>
    <property type="match status" value="1"/>
</dbReference>
<evidence type="ECO:0000256" key="1">
    <source>
        <dbReference type="ARBA" id="ARBA00022889"/>
    </source>
</evidence>
<proteinExistence type="predicted"/>
<dbReference type="SUPFAM" id="SSF49879">
    <property type="entry name" value="SMAD/FHA domain"/>
    <property type="match status" value="1"/>
</dbReference>
<dbReference type="SUPFAM" id="SSF50156">
    <property type="entry name" value="PDZ domain-like"/>
    <property type="match status" value="1"/>
</dbReference>
<dbReference type="InterPro" id="IPR002710">
    <property type="entry name" value="Dilute_dom"/>
</dbReference>
<dbReference type="PANTHER" id="PTHR10398:SF2">
    <property type="entry name" value="AFADIN"/>
    <property type="match status" value="1"/>
</dbReference>
<dbReference type="Pfam" id="PF00595">
    <property type="entry name" value="PDZ"/>
    <property type="match status" value="1"/>
</dbReference>
<organism evidence="3 4">
    <name type="scientific">Pediculus humanus subsp. corporis</name>
    <name type="common">Body louse</name>
    <dbReference type="NCBI Taxonomy" id="121224"/>
    <lineage>
        <taxon>Eukaryota</taxon>
        <taxon>Metazoa</taxon>
        <taxon>Ecdysozoa</taxon>
        <taxon>Arthropoda</taxon>
        <taxon>Hexapoda</taxon>
        <taxon>Insecta</taxon>
        <taxon>Pterygota</taxon>
        <taxon>Neoptera</taxon>
        <taxon>Paraneoptera</taxon>
        <taxon>Psocodea</taxon>
        <taxon>Troctomorpha</taxon>
        <taxon>Phthiraptera</taxon>
        <taxon>Anoplura</taxon>
        <taxon>Pediculidae</taxon>
        <taxon>Pediculus</taxon>
    </lineage>
</organism>
<dbReference type="InterPro" id="IPR028842">
    <property type="entry name" value="Afadin"/>
</dbReference>
<feature type="compositionally biased region" description="Polar residues" evidence="2">
    <location>
        <begin position="1162"/>
        <end position="1173"/>
    </location>
</feature>
<dbReference type="GO" id="GO:0032880">
    <property type="term" value="P:regulation of protein localization"/>
    <property type="evidence" value="ECO:0007669"/>
    <property type="project" value="TreeGrafter"/>
</dbReference>
<dbReference type="EnsemblMetazoa" id="PHUM605280-RA">
    <property type="protein sequence ID" value="PHUM605280-PA"/>
    <property type="gene ID" value="PHUM605280"/>
</dbReference>
<dbReference type="CDD" id="cd15471">
    <property type="entry name" value="Myo5p-like_CBD_afadin"/>
    <property type="match status" value="1"/>
</dbReference>
<dbReference type="Gene3D" id="3.10.20.90">
    <property type="entry name" value="Phosphatidylinositol 3-kinase Catalytic Subunit, Chain A, domain 1"/>
    <property type="match status" value="3"/>
</dbReference>
<feature type="compositionally biased region" description="Polar residues" evidence="2">
    <location>
        <begin position="1189"/>
        <end position="1212"/>
    </location>
</feature>
<evidence type="ECO:0000256" key="2">
    <source>
        <dbReference type="SAM" id="MobiDB-lite"/>
    </source>
</evidence>
<dbReference type="InterPro" id="IPR037977">
    <property type="entry name" value="CBD_Afadin"/>
</dbReference>
<feature type="compositionally biased region" description="Polar residues" evidence="2">
    <location>
        <begin position="1221"/>
        <end position="1292"/>
    </location>
</feature>
<dbReference type="InterPro" id="IPR036034">
    <property type="entry name" value="PDZ_sf"/>
</dbReference>
<keyword evidence="4" id="KW-1185">Reference proteome</keyword>
<feature type="compositionally biased region" description="Low complexity" evidence="2">
    <location>
        <begin position="1293"/>
        <end position="1313"/>
    </location>
</feature>
<dbReference type="Gene3D" id="2.30.42.10">
    <property type="match status" value="1"/>
</dbReference>
<dbReference type="InParanoid" id="A0A1S4N1U2"/>
<feature type="compositionally biased region" description="Polar residues" evidence="2">
    <location>
        <begin position="1594"/>
        <end position="1607"/>
    </location>
</feature>
<dbReference type="CDD" id="cd22711">
    <property type="entry name" value="FHA_AFDN"/>
    <property type="match status" value="1"/>
</dbReference>
<dbReference type="InterPro" id="IPR001478">
    <property type="entry name" value="PDZ"/>
</dbReference>
<dbReference type="InterPro" id="IPR000253">
    <property type="entry name" value="FHA_dom"/>
</dbReference>
<feature type="compositionally biased region" description="Polar residues" evidence="2">
    <location>
        <begin position="1831"/>
        <end position="1851"/>
    </location>
</feature>
<accession>A0A1S4N1U2</accession>
<name>A0A1S4N1U2_PEDHC</name>
<dbReference type="InterPro" id="IPR029071">
    <property type="entry name" value="Ubiquitin-like_domsf"/>
</dbReference>
<reference evidence="3" key="1">
    <citation type="submission" date="2020-05" db="UniProtKB">
        <authorList>
            <consortium name="EnsemblMetazoa"/>
        </authorList>
    </citation>
    <scope>IDENTIFICATION</scope>
    <source>
        <strain evidence="3">USDA</strain>
    </source>
</reference>
<dbReference type="GO" id="GO:0007155">
    <property type="term" value="P:cell adhesion"/>
    <property type="evidence" value="ECO:0007669"/>
    <property type="project" value="UniProtKB-KW"/>
</dbReference>
<feature type="compositionally biased region" description="Basic residues" evidence="2">
    <location>
        <begin position="229"/>
        <end position="240"/>
    </location>
</feature>
<feature type="compositionally biased region" description="Polar residues" evidence="2">
    <location>
        <begin position="1374"/>
        <end position="1388"/>
    </location>
</feature>
<evidence type="ECO:0000313" key="4">
    <source>
        <dbReference type="Proteomes" id="UP000009046"/>
    </source>
</evidence>
<dbReference type="InterPro" id="IPR000159">
    <property type="entry name" value="RA_dom"/>
</dbReference>
<dbReference type="FunCoup" id="A0A1S4N1U2">
    <property type="interactions" value="420"/>
</dbReference>
<dbReference type="Pfam" id="PF00788">
    <property type="entry name" value="RA"/>
    <property type="match status" value="3"/>
</dbReference>
<dbReference type="PROSITE" id="PS50106">
    <property type="entry name" value="PDZ"/>
    <property type="match status" value="1"/>
</dbReference>
<feature type="region of interest" description="Disordered" evidence="2">
    <location>
        <begin position="1803"/>
        <end position="1905"/>
    </location>
</feature>
<dbReference type="PANTHER" id="PTHR10398">
    <property type="entry name" value="AFADIN"/>
    <property type="match status" value="1"/>
</dbReference>
<feature type="compositionally biased region" description="Basic and acidic residues" evidence="2">
    <location>
        <begin position="241"/>
        <end position="253"/>
    </location>
</feature>
<dbReference type="CDD" id="cd01781">
    <property type="entry name" value="RA2_Afadin"/>
    <property type="match status" value="1"/>
</dbReference>
<dbReference type="SMART" id="SM01132">
    <property type="entry name" value="DIL"/>
    <property type="match status" value="1"/>
</dbReference>
<feature type="compositionally biased region" description="Pro residues" evidence="2">
    <location>
        <begin position="1550"/>
        <end position="1567"/>
    </location>
</feature>
<protein>
    <submittedName>
        <fullName evidence="3">Uncharacterized protein</fullName>
    </submittedName>
</protein>
<evidence type="ECO:0000313" key="3">
    <source>
        <dbReference type="EnsemblMetazoa" id="PHUM605280-PA"/>
    </source>
</evidence>
<dbReference type="SMART" id="SM00314">
    <property type="entry name" value="RA"/>
    <property type="match status" value="3"/>
</dbReference>
<feature type="compositionally biased region" description="Basic and acidic residues" evidence="2">
    <location>
        <begin position="1136"/>
        <end position="1153"/>
    </location>
</feature>
<dbReference type="SMART" id="SM00228">
    <property type="entry name" value="PDZ"/>
    <property type="match status" value="1"/>
</dbReference>
<dbReference type="SUPFAM" id="SSF54236">
    <property type="entry name" value="Ubiquitin-like"/>
    <property type="match status" value="3"/>
</dbReference>
<dbReference type="GO" id="GO:0005912">
    <property type="term" value="C:adherens junction"/>
    <property type="evidence" value="ECO:0007669"/>
    <property type="project" value="TreeGrafter"/>
</dbReference>
<dbReference type="SMART" id="SM00240">
    <property type="entry name" value="FHA"/>
    <property type="match status" value="1"/>
</dbReference>
<feature type="compositionally biased region" description="Basic and acidic residues" evidence="2">
    <location>
        <begin position="1989"/>
        <end position="2005"/>
    </location>
</feature>
<dbReference type="CDD" id="cd01782">
    <property type="entry name" value="RA1_Afadin"/>
    <property type="match status" value="1"/>
</dbReference>
<dbReference type="CDD" id="cd06789">
    <property type="entry name" value="PDZ_AFDN-like"/>
    <property type="match status" value="1"/>
</dbReference>
<dbReference type="PROSITE" id="PS51126">
    <property type="entry name" value="DILUTE"/>
    <property type="match status" value="1"/>
</dbReference>
<dbReference type="EMBL" id="AAZO01007404">
    <property type="status" value="NOT_ANNOTATED_CDS"/>
    <property type="molecule type" value="Genomic_DNA"/>
</dbReference>
<dbReference type="EMBL" id="AAZO01007403">
    <property type="status" value="NOT_ANNOTATED_CDS"/>
    <property type="molecule type" value="Genomic_DNA"/>
</dbReference>
<feature type="compositionally biased region" description="Low complexity" evidence="2">
    <location>
        <begin position="1852"/>
        <end position="1875"/>
    </location>
</feature>
<feature type="region of interest" description="Disordered" evidence="2">
    <location>
        <begin position="1983"/>
        <end position="2014"/>
    </location>
</feature>
<dbReference type="GO" id="GO:0007165">
    <property type="term" value="P:signal transduction"/>
    <property type="evidence" value="ECO:0007669"/>
    <property type="project" value="InterPro"/>
</dbReference>
<feature type="compositionally biased region" description="Polar residues" evidence="2">
    <location>
        <begin position="1428"/>
        <end position="1445"/>
    </location>
</feature>
<feature type="region of interest" description="Disordered" evidence="2">
    <location>
        <begin position="590"/>
        <end position="612"/>
    </location>
</feature>
<feature type="compositionally biased region" description="Basic and acidic residues" evidence="2">
    <location>
        <begin position="1527"/>
        <end position="1548"/>
    </location>
</feature>
<dbReference type="InterPro" id="IPR008984">
    <property type="entry name" value="SMAD_FHA_dom_sf"/>
</dbReference>
<feature type="compositionally biased region" description="Gly residues" evidence="2">
    <location>
        <begin position="1352"/>
        <end position="1367"/>
    </location>
</feature>
<sequence length="2014" mass="225009">MIATDPKMKKDAEREALRAVIQQWNANRLDLFELSEPNENLEFHGVMRFYFHDSGQRIATKCIRVASDATVTAVIETLIEKFRPDMRMLSVPEYALYVTHENRDERRLNPDEKPLLNLEFHGVMRFYFHDSGQRIATKCIRVASDATVTAVIETLIEKFRPDMRMLSVPEYALYVTHENRDERRLNPDEKPLLVQLNWHKDDREGRFLLKRIDDKTKMPSDSFQESSFRRKLSKREKKQMKKQEKLNRLKSSGDADEGSVAEKLYTELPETSFTRSISNPEAVMQRRRQQKLEKKLQQFRSKDGGPDTGGTLKIYGEALCGDVPYKTLLLSVGDTTTHVVKEMLSKYGMDKEDAHNYCLVQVNTGDPLGPTEYILDEDECPLAILMNHPSTSGSIMFHVRRRPADYHPRKRKKKPQQKWQRDVDGKYEDGLPFFLELNPDGSEIMSGTAKRHVLHPNVTEVGLERTGGPNLQLFGPNIQPRHCVIAHTDGLVTVTPCSRDAETYVNGQRIYETTILQNGAVVKFGRIHNFRFIDPMGDDRTGRNRHPEFGYDRLSKDDNNTLVHPSNSNLTNYETTFDVDGNVETVSLKDMDSRSQRSIASSRDGNRLSNYERYPRGSDPILPAVLEIREDAEEAFLHSVIIDLDPNVPAFKLAPTYTLYLTARYRASTHYRPELTPTERAHRLTVLLARIASMIQHVVQERYSEPKSLAFWMANASELLHFLKCDRHISAFSLDAQDILAESVQIAFRNLVACHQGELTSAMSHFLSERDDAPNTVLLVLSSAMALLRRCRVNAALTIQLFSQLFHFVKMMAFNKIVTSPSQPQGINYCSRAWGIRLKERVSQLGTWAERQGLELAANCHLGRLAEAAYLLEAPKYNANDLAQLSSTCLKLNSLQLRALLRGYQPQHDEPKLPLELIDNVVHVAENVADELARSDGREVKLEEDVELQLPFLLPEDGYSCDVVRGVPQGLTEFLQPLQSAGLCRMNVQPTSSGQWTIYMTEPMTNLRSPSAMSNRLPATQQPLEIQTIRLHKSNNGMGLSIVAAKGAGQDRLGIYIKSVVAGGAADVDGRLQAGDQLLKVDGQSLVGITQEKAAEYLVRTGPVVTLEVAKQGAIYHGLATLLSQPSPLMARGPRRMSERDLPSRLHSEDAKKQQLPPHAPIQSSKSVPSLHSAQGPEPRQQEVFNPGYSRTSSTNSIPQSALRSRSNQNLSEMRPPPSKSVATLQSGSLYPTQSTPSLHQSQNYSGQPGYSNQSALSYTANNSGYQPDATPTSNYQGSMNASVTSPYSNNRTNPNYTTPVSNSSSSYVASPPMGNHYPNHPADGQYHSTPNSSQTVVNNQYSMQQGNANPSGGGGSGGGGGGGGPYHGAPPMNQYQGNSPGNGNHYQGSHGGGQYLGNSHNASYQGPPSTYHYPGNQYQGTAGPHNVYQQYQSPPGNFAGTNNHHQGDSERFYQNLSVYRNQDGYGKNKILPPEDRSPNNPPLTPYSPVSDSSSLRDRPASAYIPPHSGQHPQNQGMHGRSQSSRDMFRQEAKFQEMTEEVRRRELRGGPPPGRPNVSFGPPPVAPKPLIGEEYRESPPPPPPPTTTHPLLQKANSTPDNRYQASLSEPPRGGYYPASSGDRRQYPYTGTNPWEREEKEKVRPKRREAARQWREQQIAELSSIPSRTSQQEEQLRALILEKEFEKRAEEAKHEDEDEGEDESAVVVREFENRSSSERVQNLLRMAQHQNGPIIRPATASIAQMKLEEVRRQHAQGQTLNLRVNHSKPPPPMNVNVNVNDLRFENLSVNDTHHLYNDYMEEKHNGNHAMDRSPSYPSPMPNNVGVLKSPINPMTVQPTKRVSFSDPNANQISNHNNLNNTYNNINNNNNNHNSSSSGGGGGSNNSNHHHNSSSNNNNNNNNSMEKIIEDPNNFINEAENLLQSPKTPEGAPSFAGNTPGVIGAQEVYRDPRQRLLAEQKQNSTPKVPGPEKLSFKEKMKMFAMETGEDGTPRDKVKISRAQRDIDNISSPLGNS</sequence>
<feature type="compositionally biased region" description="Polar residues" evidence="2">
    <location>
        <begin position="1397"/>
        <end position="1409"/>
    </location>
</feature>
<feature type="region of interest" description="Disordered" evidence="2">
    <location>
        <begin position="1464"/>
        <end position="1645"/>
    </location>
</feature>
<dbReference type="EMBL" id="AAZO01007402">
    <property type="status" value="NOT_ANNOTATED_CDS"/>
    <property type="molecule type" value="Genomic_DNA"/>
</dbReference>
<dbReference type="GO" id="GO:0050839">
    <property type="term" value="F:cell adhesion molecule binding"/>
    <property type="evidence" value="ECO:0007669"/>
    <property type="project" value="TreeGrafter"/>
</dbReference>
<dbReference type="Proteomes" id="UP000009046">
    <property type="component" value="Unassembled WGS sequence"/>
</dbReference>
<feature type="compositionally biased region" description="Pro residues" evidence="2">
    <location>
        <begin position="1578"/>
        <end position="1587"/>
    </location>
</feature>
<keyword evidence="1" id="KW-0130">Cell adhesion</keyword>
<feature type="region of interest" description="Disordered" evidence="2">
    <location>
        <begin position="1126"/>
        <end position="1449"/>
    </location>
</feature>
<feature type="compositionally biased region" description="Polar residues" evidence="2">
    <location>
        <begin position="596"/>
        <end position="609"/>
    </location>
</feature>
<feature type="compositionally biased region" description="Polar residues" evidence="2">
    <location>
        <begin position="1327"/>
        <end position="1351"/>
    </location>
</feature>
<feature type="compositionally biased region" description="Low complexity" evidence="2">
    <location>
        <begin position="1891"/>
        <end position="1902"/>
    </location>
</feature>
<dbReference type="VEuPathDB" id="VectorBase:PHUM605280"/>
<feature type="compositionally biased region" description="Basic and acidic residues" evidence="2">
    <location>
        <begin position="1634"/>
        <end position="1645"/>
    </location>
</feature>
<dbReference type="CDD" id="cd17043">
    <property type="entry name" value="RA"/>
    <property type="match status" value="1"/>
</dbReference>
<dbReference type="FunFam" id="2.30.42.10:FF:000032">
    <property type="entry name" value="Afadin isoform A"/>
    <property type="match status" value="1"/>
</dbReference>
<dbReference type="Gene3D" id="2.60.200.20">
    <property type="match status" value="1"/>
</dbReference>
<dbReference type="Pfam" id="PF00498">
    <property type="entry name" value="FHA"/>
    <property type="match status" value="1"/>
</dbReference>
<feature type="compositionally biased region" description="Polar residues" evidence="2">
    <location>
        <begin position="1511"/>
        <end position="1526"/>
    </location>
</feature>
<dbReference type="PROSITE" id="PS50200">
    <property type="entry name" value="RA"/>
    <property type="match status" value="3"/>
</dbReference>